<dbReference type="FunFam" id="1.10.10.60:FF:000027">
    <property type="entry name" value="LIM/homeobox protein Lhx9"/>
    <property type="match status" value="1"/>
</dbReference>
<organism evidence="15 16">
    <name type="scientific">Panagrellus redivivus</name>
    <name type="common">Microworm</name>
    <dbReference type="NCBI Taxonomy" id="6233"/>
    <lineage>
        <taxon>Eukaryota</taxon>
        <taxon>Metazoa</taxon>
        <taxon>Ecdysozoa</taxon>
        <taxon>Nematoda</taxon>
        <taxon>Chromadorea</taxon>
        <taxon>Rhabditida</taxon>
        <taxon>Tylenchina</taxon>
        <taxon>Panagrolaimomorpha</taxon>
        <taxon>Panagrolaimoidea</taxon>
        <taxon>Panagrolaimidae</taxon>
        <taxon>Panagrellus</taxon>
    </lineage>
</organism>
<sequence>MPAVLSGLLFPQKHASFMDSSLAMLDDTSYPLLALSQSLTTNYEMLDAVNAMSTVMTLPQIPSFTSIPSTSTTTYGFSTPPTSFTESTPEDGNNNICMENYAHCGRGQPPLNGCSACGHEIRSKMFCVVSGNSYHEGCLKCFECGINLETKCFIKDGLMFCRDHRYRRSSRSCIRCLAPVKPQQPIMHKAGHSLFHLSCFTCIICGEMLRSGDKYGTGPNGALFCFLHMYPPSALQSPNEIMSNLTLNAPPPPKPDNEPITNPQPVRRPTRSVSKSDSQDEDRDSSPERGGRGQKTKRMRTSFKHHQLREMKRYFQLNHNPDAKDLKSLAQKTGLTKRVLQVWFQNARAKFRRSQASNPNMSPNGCILNQVKLEQCYPTSISGASAGSPHESLSPFDCAQTTNSSFSRSISPDASPTSSQLDGATHTNAIL</sequence>
<evidence type="ECO:0000256" key="10">
    <source>
        <dbReference type="PROSITE-ProRule" id="PRU00125"/>
    </source>
</evidence>
<evidence type="ECO:0000256" key="6">
    <source>
        <dbReference type="ARBA" id="ARBA00023125"/>
    </source>
</evidence>
<evidence type="ECO:0000256" key="5">
    <source>
        <dbReference type="ARBA" id="ARBA00023038"/>
    </source>
</evidence>
<reference evidence="15" key="1">
    <citation type="journal article" date="2013" name="Genetics">
        <title>The draft genome and transcriptome of Panagrellus redivivus are shaped by the harsh demands of a free-living lifestyle.</title>
        <authorList>
            <person name="Srinivasan J."/>
            <person name="Dillman A.R."/>
            <person name="Macchietto M.G."/>
            <person name="Heikkinen L."/>
            <person name="Lakso M."/>
            <person name="Fracchia K.M."/>
            <person name="Antoshechkin I."/>
            <person name="Mortazavi A."/>
            <person name="Wong G."/>
            <person name="Sternberg P.W."/>
        </authorList>
    </citation>
    <scope>NUCLEOTIDE SEQUENCE [LARGE SCALE GENOMIC DNA]</scope>
    <source>
        <strain evidence="15">MT8872</strain>
    </source>
</reference>
<dbReference type="PROSITE" id="PS50023">
    <property type="entry name" value="LIM_DOMAIN_2"/>
    <property type="match status" value="1"/>
</dbReference>
<dbReference type="GO" id="GO:0000981">
    <property type="term" value="F:DNA-binding transcription factor activity, RNA polymerase II-specific"/>
    <property type="evidence" value="ECO:0007669"/>
    <property type="project" value="InterPro"/>
</dbReference>
<dbReference type="GO" id="GO:0030182">
    <property type="term" value="P:neuron differentiation"/>
    <property type="evidence" value="ECO:0007669"/>
    <property type="project" value="TreeGrafter"/>
</dbReference>
<feature type="compositionally biased region" description="Basic residues" evidence="12">
    <location>
        <begin position="292"/>
        <end position="304"/>
    </location>
</feature>
<keyword evidence="15" id="KW-1185">Reference proteome</keyword>
<dbReference type="GO" id="GO:0045664">
    <property type="term" value="P:regulation of neuron differentiation"/>
    <property type="evidence" value="ECO:0007669"/>
    <property type="project" value="UniProtKB-ARBA"/>
</dbReference>
<evidence type="ECO:0000256" key="1">
    <source>
        <dbReference type="ARBA" id="ARBA00004123"/>
    </source>
</evidence>
<dbReference type="PANTHER" id="PTHR24208">
    <property type="entry name" value="LIM/HOMEOBOX PROTEIN LHX"/>
    <property type="match status" value="1"/>
</dbReference>
<protein>
    <submittedName>
        <fullName evidence="16">LIM/homeobox protein Lhx9</fullName>
    </submittedName>
</protein>
<dbReference type="WBParaSite" id="Pan_g10415.t2">
    <property type="protein sequence ID" value="Pan_g10415.t2"/>
    <property type="gene ID" value="Pan_g10415"/>
</dbReference>
<feature type="domain" description="Homeobox" evidence="14">
    <location>
        <begin position="294"/>
        <end position="354"/>
    </location>
</feature>
<dbReference type="GO" id="GO:0046872">
    <property type="term" value="F:metal ion binding"/>
    <property type="evidence" value="ECO:0007669"/>
    <property type="project" value="UniProtKB-KW"/>
</dbReference>
<dbReference type="PANTHER" id="PTHR24208:SF168">
    <property type="entry name" value="PROTEIN APTEROUS"/>
    <property type="match status" value="1"/>
</dbReference>
<keyword evidence="2 10" id="KW-0479">Metal-binding</keyword>
<dbReference type="GO" id="GO:0005634">
    <property type="term" value="C:nucleus"/>
    <property type="evidence" value="ECO:0007669"/>
    <property type="project" value="UniProtKB-SubCell"/>
</dbReference>
<dbReference type="Pfam" id="PF00046">
    <property type="entry name" value="Homeodomain"/>
    <property type="match status" value="1"/>
</dbReference>
<dbReference type="Pfam" id="PF00412">
    <property type="entry name" value="LIM"/>
    <property type="match status" value="2"/>
</dbReference>
<evidence type="ECO:0000256" key="2">
    <source>
        <dbReference type="ARBA" id="ARBA00022723"/>
    </source>
</evidence>
<dbReference type="InterPro" id="IPR009057">
    <property type="entry name" value="Homeodomain-like_sf"/>
</dbReference>
<keyword evidence="3" id="KW-0677">Repeat</keyword>
<evidence type="ECO:0000256" key="4">
    <source>
        <dbReference type="ARBA" id="ARBA00022833"/>
    </source>
</evidence>
<dbReference type="SMART" id="SM00389">
    <property type="entry name" value="HOX"/>
    <property type="match status" value="1"/>
</dbReference>
<dbReference type="CDD" id="cd08368">
    <property type="entry name" value="LIM"/>
    <property type="match status" value="1"/>
</dbReference>
<dbReference type="CDD" id="cd00086">
    <property type="entry name" value="homeodomain"/>
    <property type="match status" value="1"/>
</dbReference>
<dbReference type="SUPFAM" id="SSF57716">
    <property type="entry name" value="Glucocorticoid receptor-like (DNA-binding domain)"/>
    <property type="match status" value="1"/>
</dbReference>
<dbReference type="Gene3D" id="2.10.110.10">
    <property type="entry name" value="Cysteine Rich Protein"/>
    <property type="match status" value="2"/>
</dbReference>
<evidence type="ECO:0000259" key="14">
    <source>
        <dbReference type="PROSITE" id="PS50071"/>
    </source>
</evidence>
<proteinExistence type="predicted"/>
<dbReference type="AlphaFoldDB" id="A0A7E4ZQ41"/>
<dbReference type="InterPro" id="IPR017970">
    <property type="entry name" value="Homeobox_CS"/>
</dbReference>
<evidence type="ECO:0000313" key="15">
    <source>
        <dbReference type="Proteomes" id="UP000492821"/>
    </source>
</evidence>
<dbReference type="GO" id="GO:0045944">
    <property type="term" value="P:positive regulation of transcription by RNA polymerase II"/>
    <property type="evidence" value="ECO:0007669"/>
    <property type="project" value="UniProtKB-ARBA"/>
</dbReference>
<dbReference type="Proteomes" id="UP000492821">
    <property type="component" value="Unassembled WGS sequence"/>
</dbReference>
<dbReference type="GO" id="GO:0000977">
    <property type="term" value="F:RNA polymerase II transcription regulatory region sequence-specific DNA binding"/>
    <property type="evidence" value="ECO:0007669"/>
    <property type="project" value="UniProtKB-ARBA"/>
</dbReference>
<evidence type="ECO:0000256" key="9">
    <source>
        <dbReference type="PROSITE-ProRule" id="PRU00108"/>
    </source>
</evidence>
<dbReference type="SUPFAM" id="SSF46689">
    <property type="entry name" value="Homeodomain-like"/>
    <property type="match status" value="1"/>
</dbReference>
<evidence type="ECO:0000256" key="7">
    <source>
        <dbReference type="ARBA" id="ARBA00023155"/>
    </source>
</evidence>
<evidence type="ECO:0000256" key="12">
    <source>
        <dbReference type="SAM" id="MobiDB-lite"/>
    </source>
</evidence>
<dbReference type="PROSITE" id="PS00027">
    <property type="entry name" value="HOMEOBOX_1"/>
    <property type="match status" value="1"/>
</dbReference>
<feature type="DNA-binding region" description="Homeobox" evidence="9">
    <location>
        <begin position="296"/>
        <end position="355"/>
    </location>
</feature>
<evidence type="ECO:0000259" key="13">
    <source>
        <dbReference type="PROSITE" id="PS50023"/>
    </source>
</evidence>
<keyword evidence="8 9" id="KW-0539">Nucleus</keyword>
<dbReference type="InterPro" id="IPR001781">
    <property type="entry name" value="Znf_LIM"/>
</dbReference>
<feature type="region of interest" description="Disordered" evidence="12">
    <location>
        <begin position="243"/>
        <end position="304"/>
    </location>
</feature>
<evidence type="ECO:0000313" key="16">
    <source>
        <dbReference type="WBParaSite" id="Pan_g10415.t2"/>
    </source>
</evidence>
<dbReference type="Gene3D" id="1.10.10.60">
    <property type="entry name" value="Homeodomain-like"/>
    <property type="match status" value="1"/>
</dbReference>
<evidence type="ECO:0000256" key="11">
    <source>
        <dbReference type="RuleBase" id="RU000682"/>
    </source>
</evidence>
<evidence type="ECO:0000256" key="8">
    <source>
        <dbReference type="ARBA" id="ARBA00023242"/>
    </source>
</evidence>
<dbReference type="PROSITE" id="PS50071">
    <property type="entry name" value="HOMEOBOX_2"/>
    <property type="match status" value="1"/>
</dbReference>
<dbReference type="InterPro" id="IPR050453">
    <property type="entry name" value="LIM_Homeobox_TF"/>
</dbReference>
<keyword evidence="6 9" id="KW-0238">DNA-binding</keyword>
<dbReference type="SMART" id="SM00132">
    <property type="entry name" value="LIM"/>
    <property type="match status" value="2"/>
</dbReference>
<name>A0A7E4ZQ41_PANRE</name>
<dbReference type="InterPro" id="IPR001356">
    <property type="entry name" value="HD"/>
</dbReference>
<evidence type="ECO:0000256" key="3">
    <source>
        <dbReference type="ARBA" id="ARBA00022737"/>
    </source>
</evidence>
<keyword evidence="5 10" id="KW-0440">LIM domain</keyword>
<reference evidence="16" key="2">
    <citation type="submission" date="2020-10" db="UniProtKB">
        <authorList>
            <consortium name="WormBaseParasite"/>
        </authorList>
    </citation>
    <scope>IDENTIFICATION</scope>
</reference>
<keyword evidence="7 9" id="KW-0371">Homeobox</keyword>
<accession>A0A7E4ZQ41</accession>
<keyword evidence="4 10" id="KW-0862">Zinc</keyword>
<feature type="domain" description="LIM zinc-binding" evidence="13">
    <location>
        <begin position="112"/>
        <end position="171"/>
    </location>
</feature>
<dbReference type="PROSITE" id="PS00478">
    <property type="entry name" value="LIM_DOMAIN_1"/>
    <property type="match status" value="1"/>
</dbReference>
<feature type="region of interest" description="Disordered" evidence="12">
    <location>
        <begin position="404"/>
        <end position="431"/>
    </location>
</feature>
<comment type="subcellular location">
    <subcellularLocation>
        <location evidence="1 9 11">Nucleus</location>
    </subcellularLocation>
</comment>